<name>A0A2W7PGB1_9BACI</name>
<dbReference type="SUPFAM" id="SSF50494">
    <property type="entry name" value="Trypsin-like serine proteases"/>
    <property type="match status" value="1"/>
</dbReference>
<feature type="domain" description="Peptidase S55" evidence="2">
    <location>
        <begin position="98"/>
        <end position="320"/>
    </location>
</feature>
<dbReference type="InterPro" id="IPR009003">
    <property type="entry name" value="Peptidase_S1_PA"/>
</dbReference>
<organism evidence="3 4">
    <name type="scientific">Psychrobacillus insolitus</name>
    <dbReference type="NCBI Taxonomy" id="1461"/>
    <lineage>
        <taxon>Bacteria</taxon>
        <taxon>Bacillati</taxon>
        <taxon>Bacillota</taxon>
        <taxon>Bacilli</taxon>
        <taxon>Bacillales</taxon>
        <taxon>Bacillaceae</taxon>
        <taxon>Psychrobacillus</taxon>
    </lineage>
</organism>
<dbReference type="RefSeq" id="WP_111437953.1">
    <property type="nucleotide sequence ID" value="NZ_QKZI01000001.1"/>
</dbReference>
<reference evidence="3 4" key="1">
    <citation type="submission" date="2018-06" db="EMBL/GenBank/DDBJ databases">
        <title>Genomic Encyclopedia of Type Strains, Phase IV (KMG-IV): sequencing the most valuable type-strain genomes for metagenomic binning, comparative biology and taxonomic classification.</title>
        <authorList>
            <person name="Goeker M."/>
        </authorList>
    </citation>
    <scope>NUCLEOTIDE SEQUENCE [LARGE SCALE GENOMIC DNA]</scope>
    <source>
        <strain evidence="3 4">DSM 5</strain>
    </source>
</reference>
<dbReference type="OrthoDB" id="9765242at2"/>
<dbReference type="InterPro" id="IPR036034">
    <property type="entry name" value="PDZ_sf"/>
</dbReference>
<evidence type="ECO:0000313" key="3">
    <source>
        <dbReference type="EMBL" id="PZX07276.1"/>
    </source>
</evidence>
<dbReference type="SUPFAM" id="SSF50156">
    <property type="entry name" value="PDZ domain-like"/>
    <property type="match status" value="1"/>
</dbReference>
<dbReference type="InterPro" id="IPR008763">
    <property type="entry name" value="Peptidase_S55"/>
</dbReference>
<comment type="caution">
    <text evidence="3">The sequence shown here is derived from an EMBL/GenBank/DDBJ whole genome shotgun (WGS) entry which is preliminary data.</text>
</comment>
<proteinExistence type="predicted"/>
<dbReference type="Proteomes" id="UP000248646">
    <property type="component" value="Unassembled WGS sequence"/>
</dbReference>
<evidence type="ECO:0000256" key="1">
    <source>
        <dbReference type="ARBA" id="ARBA00022825"/>
    </source>
</evidence>
<dbReference type="AlphaFoldDB" id="A0A2W7PGB1"/>
<accession>A0A2W7PGB1</accession>
<dbReference type="PROSITE" id="PS51494">
    <property type="entry name" value="SPOIVB"/>
    <property type="match status" value="1"/>
</dbReference>
<dbReference type="Gene3D" id="2.30.42.10">
    <property type="match status" value="1"/>
</dbReference>
<keyword evidence="1" id="KW-0645">Protease</keyword>
<keyword evidence="1" id="KW-0378">Hydrolase</keyword>
<sequence>MKRSYRVWSLIPILFFSFFFAVNPTFAQKIISSVVPLGQSIQIDLEYGAVYLNHDVLLTDDYWLRAGDSIQSVDAKKINNMDDLKVHIKNTEQVTIHYERNEKMYTKKITSDQLLKLLPFLKDATEGIGTLTYYDVESKEFGALGHQIVDHTSGVTPKFSEGSIYLSSIEQIKKSIPGKPGYKITSYQNSSTPIGGVNENNVYGVFGKLQPTALENIPMNEVEVADKEAIVTGKAIMRTSIDGEKVQEFSINVTKIEGHLFQFTVVDESLIKKTGGILQGMSGSPIIQNKKLIGVVTHMYVDKPKNGAALSITEMMKKNP</sequence>
<dbReference type="GO" id="GO:0008236">
    <property type="term" value="F:serine-type peptidase activity"/>
    <property type="evidence" value="ECO:0007669"/>
    <property type="project" value="UniProtKB-KW"/>
</dbReference>
<dbReference type="EMBL" id="QKZI01000001">
    <property type="protein sequence ID" value="PZX07276.1"/>
    <property type="molecule type" value="Genomic_DNA"/>
</dbReference>
<protein>
    <submittedName>
        <fullName evidence="3">Stage IV sporulation protein B</fullName>
    </submittedName>
</protein>
<keyword evidence="4" id="KW-1185">Reference proteome</keyword>
<evidence type="ECO:0000259" key="2">
    <source>
        <dbReference type="PROSITE" id="PS51494"/>
    </source>
</evidence>
<dbReference type="Pfam" id="PF05580">
    <property type="entry name" value="Peptidase_S55"/>
    <property type="match status" value="1"/>
</dbReference>
<gene>
    <name evidence="3" type="ORF">C7437_101388</name>
</gene>
<evidence type="ECO:0000313" key="4">
    <source>
        <dbReference type="Proteomes" id="UP000248646"/>
    </source>
</evidence>
<keyword evidence="1" id="KW-0720">Serine protease</keyword>